<reference evidence="1 2" key="1">
    <citation type="submission" date="2018-08" db="EMBL/GenBank/DDBJ databases">
        <title>A genome reference for cultivated species of the human gut microbiota.</title>
        <authorList>
            <person name="Zou Y."/>
            <person name="Xue W."/>
            <person name="Luo G."/>
        </authorList>
    </citation>
    <scope>NUCLEOTIDE SEQUENCE [LARGE SCALE GENOMIC DNA]</scope>
    <source>
        <strain evidence="1 2">AF14-49</strain>
    </source>
</reference>
<proteinExistence type="predicted"/>
<comment type="caution">
    <text evidence="1">The sequence shown here is derived from an EMBL/GenBank/DDBJ whole genome shotgun (WGS) entry which is preliminary data.</text>
</comment>
<dbReference type="Proteomes" id="UP000283589">
    <property type="component" value="Unassembled WGS sequence"/>
</dbReference>
<dbReference type="Pfam" id="PF19459">
    <property type="entry name" value="DUF5996"/>
    <property type="match status" value="1"/>
</dbReference>
<evidence type="ECO:0000313" key="1">
    <source>
        <dbReference type="EMBL" id="RGV36371.1"/>
    </source>
</evidence>
<sequence>MNKKFLNYTDWQGTADTLHMYLQMLGKVKLMRCHQRPEWAHVRLYLTVEGVSTGIIPGDDSSFEIQANFMKHLVIFRNGNGKMVTFTLQDGLPVMEFYKQFMKGLEEIGSPTAINVRAQEFYDPIDFDKDTKHHHYDKEAVQLWHQNHLFAHEALRGFLSGFRGKVDGPAYYFGTMDLTGIVYSGESAPFGMNKPISDHAFDERYFECGFWPGDVNYPRPAFYGLPYPFISDIKGNDHLIRPAMAIFKPEKKEFFLTLEDALAYDDPFDAVHQFLQSSFDIMQKVRPWQYLDWITTPLTYTK</sequence>
<dbReference type="RefSeq" id="WP_118258690.1">
    <property type="nucleotide sequence ID" value="NZ_CALBWO010000039.1"/>
</dbReference>
<dbReference type="InterPro" id="IPR046038">
    <property type="entry name" value="DUF5996"/>
</dbReference>
<protein>
    <submittedName>
        <fullName evidence="1">Uncharacterized protein</fullName>
    </submittedName>
</protein>
<gene>
    <name evidence="1" type="ORF">DWW18_02875</name>
</gene>
<dbReference type="EMBL" id="QRZA01000002">
    <property type="protein sequence ID" value="RGV36371.1"/>
    <property type="molecule type" value="Genomic_DNA"/>
</dbReference>
<organism evidence="1 2">
    <name type="scientific">Butyricimonas virosa</name>
    <dbReference type="NCBI Taxonomy" id="544645"/>
    <lineage>
        <taxon>Bacteria</taxon>
        <taxon>Pseudomonadati</taxon>
        <taxon>Bacteroidota</taxon>
        <taxon>Bacteroidia</taxon>
        <taxon>Bacteroidales</taxon>
        <taxon>Odoribacteraceae</taxon>
        <taxon>Butyricimonas</taxon>
    </lineage>
</organism>
<dbReference type="AlphaFoldDB" id="A0A412X6B2"/>
<evidence type="ECO:0000313" key="2">
    <source>
        <dbReference type="Proteomes" id="UP000283589"/>
    </source>
</evidence>
<name>A0A412X6B2_9BACT</name>
<accession>A0A412X6B2</accession>